<dbReference type="GO" id="GO:0060395">
    <property type="term" value="P:SMAD protein signal transduction"/>
    <property type="evidence" value="ECO:0007669"/>
    <property type="project" value="TreeGrafter"/>
</dbReference>
<feature type="compositionally biased region" description="Low complexity" evidence="11">
    <location>
        <begin position="314"/>
        <end position="337"/>
    </location>
</feature>
<evidence type="ECO:0000259" key="13">
    <source>
        <dbReference type="PROSITE" id="PS51076"/>
    </source>
</evidence>
<keyword evidence="3" id="KW-0479">Metal-binding</keyword>
<evidence type="ECO:0000256" key="6">
    <source>
        <dbReference type="ARBA" id="ARBA00023125"/>
    </source>
</evidence>
<dbReference type="SMART" id="SM00524">
    <property type="entry name" value="DWB"/>
    <property type="match status" value="1"/>
</dbReference>
<dbReference type="SUPFAM" id="SSF49879">
    <property type="entry name" value="SMAD/FHA domain"/>
    <property type="match status" value="1"/>
</dbReference>
<dbReference type="PANTHER" id="PTHR13703">
    <property type="entry name" value="SMAD"/>
    <property type="match status" value="1"/>
</dbReference>
<dbReference type="CDD" id="cd10498">
    <property type="entry name" value="MH2_SMAD_4"/>
    <property type="match status" value="1"/>
</dbReference>
<evidence type="ECO:0000256" key="10">
    <source>
        <dbReference type="SAM" id="Coils"/>
    </source>
</evidence>
<dbReference type="GO" id="GO:0005737">
    <property type="term" value="C:cytoplasm"/>
    <property type="evidence" value="ECO:0007669"/>
    <property type="project" value="UniProtKB-SubCell"/>
</dbReference>
<dbReference type="EMBL" id="LN901332">
    <property type="protein sequence ID" value="CUT08827.1"/>
    <property type="molecule type" value="Genomic_DNA"/>
</dbReference>
<feature type="compositionally biased region" description="Polar residues" evidence="11">
    <location>
        <begin position="338"/>
        <end position="384"/>
    </location>
</feature>
<dbReference type="FunFam" id="2.60.200.10:FF:000002">
    <property type="entry name" value="Mothers against decapentaplegic homolog"/>
    <property type="match status" value="1"/>
</dbReference>
<dbReference type="PROSITE" id="PS51075">
    <property type="entry name" value="MH1"/>
    <property type="match status" value="1"/>
</dbReference>
<dbReference type="PANTHER" id="PTHR13703:SF45">
    <property type="entry name" value="MOTHERS AGAINST DECAPENTAPLEGIC HOMOLOG"/>
    <property type="match status" value="1"/>
</dbReference>
<dbReference type="Gene3D" id="3.90.520.10">
    <property type="entry name" value="SMAD MH1 domain"/>
    <property type="match status" value="1"/>
</dbReference>
<feature type="compositionally biased region" description="Low complexity" evidence="11">
    <location>
        <begin position="269"/>
        <end position="282"/>
    </location>
</feature>
<accession>A0A143WDL7</accession>
<dbReference type="GO" id="GO:0009653">
    <property type="term" value="P:anatomical structure morphogenesis"/>
    <property type="evidence" value="ECO:0007669"/>
    <property type="project" value="TreeGrafter"/>
</dbReference>
<evidence type="ECO:0000256" key="1">
    <source>
        <dbReference type="ARBA" id="ARBA00005545"/>
    </source>
</evidence>
<dbReference type="GO" id="GO:0030154">
    <property type="term" value="P:cell differentiation"/>
    <property type="evidence" value="ECO:0007669"/>
    <property type="project" value="TreeGrafter"/>
</dbReference>
<dbReference type="Pfam" id="PF03165">
    <property type="entry name" value="MH1"/>
    <property type="match status" value="1"/>
</dbReference>
<dbReference type="InterPro" id="IPR003619">
    <property type="entry name" value="MAD_homology1_Dwarfin-type"/>
</dbReference>
<dbReference type="InterPro" id="IPR036578">
    <property type="entry name" value="SMAD_MH1_sf"/>
</dbReference>
<dbReference type="GO" id="GO:0071144">
    <property type="term" value="C:heteromeric SMAD protein complex"/>
    <property type="evidence" value="ECO:0007669"/>
    <property type="project" value="TreeGrafter"/>
</dbReference>
<dbReference type="Pfam" id="PF03166">
    <property type="entry name" value="MH2"/>
    <property type="match status" value="1"/>
</dbReference>
<feature type="region of interest" description="Disordered" evidence="11">
    <location>
        <begin position="264"/>
        <end position="397"/>
    </location>
</feature>
<feature type="domain" description="MH1" evidence="12">
    <location>
        <begin position="18"/>
        <end position="142"/>
    </location>
</feature>
<dbReference type="GO" id="GO:0000978">
    <property type="term" value="F:RNA polymerase II cis-regulatory region sequence-specific DNA binding"/>
    <property type="evidence" value="ECO:0007669"/>
    <property type="project" value="TreeGrafter"/>
</dbReference>
<dbReference type="SMART" id="SM00523">
    <property type="entry name" value="DWA"/>
    <property type="match status" value="1"/>
</dbReference>
<dbReference type="InterPro" id="IPR013019">
    <property type="entry name" value="MAD_homology_MH1"/>
</dbReference>
<feature type="coiled-coil region" evidence="10">
    <location>
        <begin position="37"/>
        <end position="64"/>
    </location>
</feature>
<dbReference type="GO" id="GO:0030509">
    <property type="term" value="P:BMP signaling pathway"/>
    <property type="evidence" value="ECO:0007669"/>
    <property type="project" value="TreeGrafter"/>
</dbReference>
<evidence type="ECO:0000256" key="5">
    <source>
        <dbReference type="ARBA" id="ARBA00023015"/>
    </source>
</evidence>
<feature type="region of interest" description="Disordered" evidence="11">
    <location>
        <begin position="181"/>
        <end position="215"/>
    </location>
</feature>
<keyword evidence="5 9" id="KW-0805">Transcription regulation</keyword>
<dbReference type="GO" id="GO:0070411">
    <property type="term" value="F:I-SMAD binding"/>
    <property type="evidence" value="ECO:0007669"/>
    <property type="project" value="TreeGrafter"/>
</dbReference>
<dbReference type="CDD" id="cd10492">
    <property type="entry name" value="MH1_SMAD_4"/>
    <property type="match status" value="1"/>
</dbReference>
<dbReference type="InterPro" id="IPR013790">
    <property type="entry name" value="Dwarfin"/>
</dbReference>
<feature type="compositionally biased region" description="Pro residues" evidence="11">
    <location>
        <begin position="283"/>
        <end position="292"/>
    </location>
</feature>
<evidence type="ECO:0000259" key="12">
    <source>
        <dbReference type="PROSITE" id="PS51075"/>
    </source>
</evidence>
<gene>
    <name evidence="14" type="primary">Med</name>
</gene>
<dbReference type="AlphaFoldDB" id="A0A143WDL7"/>
<evidence type="ECO:0000313" key="14">
    <source>
        <dbReference type="EMBL" id="CUT08827.1"/>
    </source>
</evidence>
<reference evidence="14" key="1">
    <citation type="submission" date="2015-11" db="EMBL/GenBank/DDBJ databases">
        <authorList>
            <person name="Zhang Y."/>
            <person name="Guo Z."/>
        </authorList>
    </citation>
    <scope>NUCLEOTIDE SEQUENCE</scope>
</reference>
<evidence type="ECO:0000256" key="11">
    <source>
        <dbReference type="SAM" id="MobiDB-lite"/>
    </source>
</evidence>
<dbReference type="PROSITE" id="PS51076">
    <property type="entry name" value="MH2"/>
    <property type="match status" value="1"/>
</dbReference>
<dbReference type="InterPro" id="IPR017855">
    <property type="entry name" value="SMAD-like_dom_sf"/>
</dbReference>
<feature type="compositionally biased region" description="Polar residues" evidence="11">
    <location>
        <begin position="297"/>
        <end position="313"/>
    </location>
</feature>
<comment type="similarity">
    <text evidence="1 9">Belongs to the dwarfin/SMAD family.</text>
</comment>
<keyword evidence="6" id="KW-0238">DNA-binding</keyword>
<evidence type="ECO:0000256" key="9">
    <source>
        <dbReference type="RuleBase" id="RU361195"/>
    </source>
</evidence>
<evidence type="ECO:0000256" key="2">
    <source>
        <dbReference type="ARBA" id="ARBA00022490"/>
    </source>
</evidence>
<protein>
    <recommendedName>
        <fullName evidence="9">Mothers against decapentaplegic homolog</fullName>
        <shortName evidence="9">MAD homolog</shortName>
        <shortName evidence="9">Mothers against DPP homolog</shortName>
    </recommendedName>
    <alternativeName>
        <fullName evidence="9">SMAD family member</fullName>
    </alternativeName>
</protein>
<dbReference type="GO" id="GO:0040024">
    <property type="term" value="P:dauer larval development"/>
    <property type="evidence" value="ECO:0007669"/>
    <property type="project" value="UniProtKB-ARBA"/>
</dbReference>
<keyword evidence="7 9" id="KW-0804">Transcription</keyword>
<dbReference type="GO" id="GO:0051239">
    <property type="term" value="P:regulation of multicellular organismal process"/>
    <property type="evidence" value="ECO:0007669"/>
    <property type="project" value="UniProtKB-ARBA"/>
</dbReference>
<reference evidence="14" key="2">
    <citation type="journal article" date="2016" name="Biochim. Biophys. Acta">
        <title>CREB-binding protein contributes to the regulation of endocrine and developmental pathways in insect hemimetabolan pre-metamorphosis.</title>
        <authorList>
            <person name="Fernandez-Nicolas A."/>
            <person name="Belles X."/>
        </authorList>
    </citation>
    <scope>NUCLEOTIDE SEQUENCE</scope>
</reference>
<dbReference type="SUPFAM" id="SSF56366">
    <property type="entry name" value="SMAD MH1 domain"/>
    <property type="match status" value="1"/>
</dbReference>
<evidence type="ECO:0000256" key="3">
    <source>
        <dbReference type="ARBA" id="ARBA00022723"/>
    </source>
</evidence>
<dbReference type="GO" id="GO:0050793">
    <property type="term" value="P:regulation of developmental process"/>
    <property type="evidence" value="ECO:0007669"/>
    <property type="project" value="UniProtKB-ARBA"/>
</dbReference>
<feature type="compositionally biased region" description="Polar residues" evidence="11">
    <location>
        <begin position="181"/>
        <end position="198"/>
    </location>
</feature>
<dbReference type="Gene3D" id="2.60.200.10">
    <property type="match status" value="1"/>
</dbReference>
<evidence type="ECO:0000256" key="7">
    <source>
        <dbReference type="ARBA" id="ARBA00023163"/>
    </source>
</evidence>
<evidence type="ECO:0000256" key="8">
    <source>
        <dbReference type="ARBA" id="ARBA00023242"/>
    </source>
</evidence>
<keyword evidence="10" id="KW-0175">Coiled coil</keyword>
<keyword evidence="8 9" id="KW-0539">Nucleus</keyword>
<dbReference type="GO" id="GO:0046872">
    <property type="term" value="F:metal ion binding"/>
    <property type="evidence" value="ECO:0007669"/>
    <property type="project" value="UniProtKB-KW"/>
</dbReference>
<sequence length="651" mass="69663">MMTAMTSNAPTSADACLSIVHSLMCHRQGGESEGFAKRAIESLVKKLKEKRDELDSLITAITTNGAHPSKCVTIQRTLDGRLQVAGRKGFPHVIYARIWRWPDLHKNELKHVKYCQFAFDLKCDSVCVNPYHYERVVSPGIDLSGLSLQSGPSRLVKDEYSAGVVGGTGMEVDGDVGVSHTVPQTIQHHPPTQFTLGLQQPPPQPPQQQQQQTAGDSVALFGAGRTTKMEPPTPDNCPRSTWVPTRLPHSICIIAGAAATPSSHGLVHSVASPSSATTSQPTPVTPSQPAAPGPLVSPTQSSSASFPGTESFDTSTALAASLSSSQQQSPTAAPVSPHLQQNGFTNTGTLSGTSPNQQSQPQPFTGAQGTWTGNNTLTYTQSMQPPDPRSHHPGYWGHSAAQLGSDVALTGLLSTQPAPEYWCSVAYFELDTQVGETFKVPSSCPNVTVDGYVDPSGGNRFCLGALSNVHRTEQSEKARLHIGKGVQLDLRGEGDVWLRCLSDHSVFVQSYYLDREAGRAPGDAVHKIYPSAYIKVFDLRQCHRQMQQQAATAQAAAAAQAAAVAGHIPGPHSVGGIAPAISLSAAAGIGVDDLRRLCILRLSFVKGWGPDYPRQSIKETPCWIEVHLHRALQLLDEVLHTMPIDGPRGIE</sequence>
<evidence type="ECO:0000256" key="4">
    <source>
        <dbReference type="ARBA" id="ARBA00022833"/>
    </source>
</evidence>
<organism evidence="14">
    <name type="scientific">Blattella germanica</name>
    <name type="common">German cockroach</name>
    <name type="synonym">Blatta germanica</name>
    <dbReference type="NCBI Taxonomy" id="6973"/>
    <lineage>
        <taxon>Eukaryota</taxon>
        <taxon>Metazoa</taxon>
        <taxon>Ecdysozoa</taxon>
        <taxon>Arthropoda</taxon>
        <taxon>Hexapoda</taxon>
        <taxon>Insecta</taxon>
        <taxon>Pterygota</taxon>
        <taxon>Neoptera</taxon>
        <taxon>Polyneoptera</taxon>
        <taxon>Dictyoptera</taxon>
        <taxon>Blattodea</taxon>
        <taxon>Blaberoidea</taxon>
        <taxon>Blattellidae</taxon>
        <taxon>Blattella</taxon>
    </lineage>
</organism>
<dbReference type="GO" id="GO:0000981">
    <property type="term" value="F:DNA-binding transcription factor activity, RNA polymerase II-specific"/>
    <property type="evidence" value="ECO:0007669"/>
    <property type="project" value="TreeGrafter"/>
</dbReference>
<comment type="subcellular location">
    <subcellularLocation>
        <location evidence="9">Cytoplasm</location>
    </subcellularLocation>
    <subcellularLocation>
        <location evidence="9">Nucleus</location>
    </subcellularLocation>
</comment>
<dbReference type="InterPro" id="IPR008984">
    <property type="entry name" value="SMAD_FHA_dom_sf"/>
</dbReference>
<feature type="domain" description="MH2" evidence="13">
    <location>
        <begin position="422"/>
        <end position="651"/>
    </location>
</feature>
<keyword evidence="4" id="KW-0862">Zinc</keyword>
<keyword evidence="2 9" id="KW-0963">Cytoplasm</keyword>
<dbReference type="InterPro" id="IPR001132">
    <property type="entry name" value="SMAD_dom_Dwarfin-type"/>
</dbReference>
<name>A0A143WDL7_BLAGE</name>
<dbReference type="FunFam" id="3.90.520.10:FF:000002">
    <property type="entry name" value="Mothers against decapentaplegic homolog"/>
    <property type="match status" value="1"/>
</dbReference>
<proteinExistence type="inferred from homology"/>